<evidence type="ECO:0000313" key="3">
    <source>
        <dbReference type="EMBL" id="RYU09402.1"/>
    </source>
</evidence>
<dbReference type="InterPro" id="IPR051448">
    <property type="entry name" value="CdaR-like_regulators"/>
</dbReference>
<evidence type="ECO:0000313" key="4">
    <source>
        <dbReference type="Proteomes" id="UP000291189"/>
    </source>
</evidence>
<dbReference type="PANTHER" id="PTHR33744">
    <property type="entry name" value="CARBOHYDRATE DIACID REGULATOR"/>
    <property type="match status" value="1"/>
</dbReference>
<dbReference type="Pfam" id="PF01590">
    <property type="entry name" value="GAF"/>
    <property type="match status" value="1"/>
</dbReference>
<reference evidence="3 4" key="1">
    <citation type="submission" date="2019-01" db="EMBL/GenBank/DDBJ databases">
        <title>Nocardioides guangzhouensis sp. nov., an actinobacterium isolated from soil.</title>
        <authorList>
            <person name="Fu Y."/>
            <person name="Cai Y."/>
            <person name="Lin Z."/>
            <person name="Chen P."/>
        </authorList>
    </citation>
    <scope>NUCLEOTIDE SEQUENCE [LARGE SCALE GENOMIC DNA]</scope>
    <source>
        <strain evidence="3 4">NBRC 105384</strain>
    </source>
</reference>
<keyword evidence="4" id="KW-1185">Reference proteome</keyword>
<comment type="similarity">
    <text evidence="1">Belongs to the CdaR family.</text>
</comment>
<dbReference type="InterPro" id="IPR042070">
    <property type="entry name" value="PucR_C-HTH_sf"/>
</dbReference>
<proteinExistence type="inferred from homology"/>
<dbReference type="PANTHER" id="PTHR33744:SF1">
    <property type="entry name" value="DNA-BINDING TRANSCRIPTIONAL ACTIVATOR ADER"/>
    <property type="match status" value="1"/>
</dbReference>
<dbReference type="SMART" id="SM00065">
    <property type="entry name" value="GAF"/>
    <property type="match status" value="1"/>
</dbReference>
<dbReference type="InterPro" id="IPR029016">
    <property type="entry name" value="GAF-like_dom_sf"/>
</dbReference>
<evidence type="ECO:0000259" key="2">
    <source>
        <dbReference type="SMART" id="SM00065"/>
    </source>
</evidence>
<name>A0A4Q5IUA5_9ACTN</name>
<dbReference type="Pfam" id="PF17853">
    <property type="entry name" value="GGDEF_2"/>
    <property type="match status" value="1"/>
</dbReference>
<dbReference type="Gene3D" id="3.30.450.40">
    <property type="match status" value="1"/>
</dbReference>
<dbReference type="SUPFAM" id="SSF55781">
    <property type="entry name" value="GAF domain-like"/>
    <property type="match status" value="1"/>
</dbReference>
<evidence type="ECO:0000256" key="1">
    <source>
        <dbReference type="ARBA" id="ARBA00006754"/>
    </source>
</evidence>
<dbReference type="EMBL" id="SDPU01000035">
    <property type="protein sequence ID" value="RYU09402.1"/>
    <property type="molecule type" value="Genomic_DNA"/>
</dbReference>
<organism evidence="3 4">
    <name type="scientific">Nocardioides iriomotensis</name>
    <dbReference type="NCBI Taxonomy" id="715784"/>
    <lineage>
        <taxon>Bacteria</taxon>
        <taxon>Bacillati</taxon>
        <taxon>Actinomycetota</taxon>
        <taxon>Actinomycetes</taxon>
        <taxon>Propionibacteriales</taxon>
        <taxon>Nocardioidaceae</taxon>
        <taxon>Nocardioides</taxon>
    </lineage>
</organism>
<accession>A0A4Q5IUA5</accession>
<feature type="domain" description="GAF" evidence="2">
    <location>
        <begin position="77"/>
        <end position="228"/>
    </location>
</feature>
<dbReference type="InterPro" id="IPR041522">
    <property type="entry name" value="CdaR_GGDEF"/>
</dbReference>
<dbReference type="Gene3D" id="1.10.10.2840">
    <property type="entry name" value="PucR C-terminal helix-turn-helix domain"/>
    <property type="match status" value="1"/>
</dbReference>
<dbReference type="Pfam" id="PF13556">
    <property type="entry name" value="HTH_30"/>
    <property type="match status" value="1"/>
</dbReference>
<dbReference type="InterPro" id="IPR003018">
    <property type="entry name" value="GAF"/>
</dbReference>
<dbReference type="RefSeq" id="WP_129989167.1">
    <property type="nucleotide sequence ID" value="NZ_SDPU01000035.1"/>
</dbReference>
<protein>
    <submittedName>
        <fullName evidence="3">GAF domain-containing protein</fullName>
    </submittedName>
</protein>
<sequence>MWTAYLELLARDAPAVEYEAPVLDARSAGESAEVIDQLEEGKRLALQVRESLLTQRRREDELSALYDTAYDLARLSDLDSVLEAIVHRARQLLRTDVAYLSMNDADRGDTYMRVTVGCTSARFKQVRLGMGEGLGGLVAESAMPYNTASYFDDPRFNHTSPIDSAVAEEGLVAILGVPLQLGSTVIGVLYAANRNQRPFSRSEVALLQSLAAHAAAAIDKARLLDETRVALDELRSVHLLLQERTRSVERAADAHDRMARAVLHGGGVRQIGAALVDVLGGELLALDEENRLLESVGDPVRPDPEVLEQAVAASLASGRVVAVPGEGTSWSVVAVTVDQEQFGSLVLQRDEPLDDADQRIIERAAVVTALLMLSLRSGIEAENRVRGELVDDLLRAGRPGGQDAETLTERARRLGTDLAQPLSVYVVTLDGADRRRGASAVDHIASLRDGLGGAFEGRLALVLPPAEDGAGPDAVARQLAAELGATLAHPVTVGGAGPVASVPELSGAHDEAVRCVTALVSLGRAGQGASLAELGFVGLVLGDQPDVPGFVTTALGPLLDYDERRGTDLVGTLQAYFDAGGNLARTREALHVHVNTVAQRLDRVGKLIGEDWQEPERQLELQVALRLHRISQ</sequence>
<dbReference type="OrthoDB" id="8026818at2"/>
<dbReference type="InterPro" id="IPR025736">
    <property type="entry name" value="PucR_C-HTH_dom"/>
</dbReference>
<dbReference type="Proteomes" id="UP000291189">
    <property type="component" value="Unassembled WGS sequence"/>
</dbReference>
<dbReference type="AlphaFoldDB" id="A0A4Q5IUA5"/>
<gene>
    <name evidence="3" type="ORF">ETU37_20250</name>
</gene>
<comment type="caution">
    <text evidence="3">The sequence shown here is derived from an EMBL/GenBank/DDBJ whole genome shotgun (WGS) entry which is preliminary data.</text>
</comment>